<dbReference type="SUPFAM" id="SSF56784">
    <property type="entry name" value="HAD-like"/>
    <property type="match status" value="1"/>
</dbReference>
<keyword evidence="13" id="KW-0808">Transferase</keyword>
<comment type="pathway">
    <text evidence="1">Amino-acid biosynthesis; L-serine biosynthesis; L-serine from 3-phospho-D-glycerate: step 3/3.</text>
</comment>
<feature type="active site" description="Proton donor" evidence="10">
    <location>
        <position position="9"/>
    </location>
</feature>
<evidence type="ECO:0000313" key="14">
    <source>
        <dbReference type="Proteomes" id="UP000315782"/>
    </source>
</evidence>
<dbReference type="GO" id="GO:0016740">
    <property type="term" value="F:transferase activity"/>
    <property type="evidence" value="ECO:0007669"/>
    <property type="project" value="UniProtKB-KW"/>
</dbReference>
<organism evidence="13 14">
    <name type="scientific">SAR86 cluster bacterium</name>
    <dbReference type="NCBI Taxonomy" id="2030880"/>
    <lineage>
        <taxon>Bacteria</taxon>
        <taxon>Pseudomonadati</taxon>
        <taxon>Pseudomonadota</taxon>
        <taxon>Gammaproteobacteria</taxon>
        <taxon>SAR86 cluster</taxon>
    </lineage>
</organism>
<evidence type="ECO:0000256" key="5">
    <source>
        <dbReference type="ARBA" id="ARBA00022801"/>
    </source>
</evidence>
<feature type="binding site" evidence="12">
    <location>
        <position position="9"/>
    </location>
    <ligand>
        <name>Mg(2+)</name>
        <dbReference type="ChEBI" id="CHEBI:18420"/>
    </ligand>
</feature>
<sequence length="202" mass="23271">MEIVCLDMEGTLTPEIWEKIALNTGIEEFNKTTRDIPDYSELMDFRLRIMEKNNLKLSDIQKASSELDLLPGAMNFLQKIRENFQVAILSDTFHEIAKPLMEKMGYPLLLCHNLEIDNDKVISYKLRHKKAKQQAIKGFQLMGYRCFAAGDSYNDIQMFEVAEKSFFINAPLKIAEAHPGIESFDNYLDLENAFLKNSIFSS</sequence>
<evidence type="ECO:0000256" key="1">
    <source>
        <dbReference type="ARBA" id="ARBA00005135"/>
    </source>
</evidence>
<keyword evidence="5" id="KW-0378">Hydrolase</keyword>
<dbReference type="GO" id="GO:0006564">
    <property type="term" value="P:L-serine biosynthetic process"/>
    <property type="evidence" value="ECO:0007669"/>
    <property type="project" value="UniProtKB-KW"/>
</dbReference>
<dbReference type="PANTHER" id="PTHR43344">
    <property type="entry name" value="PHOSPHOSERINE PHOSPHATASE"/>
    <property type="match status" value="1"/>
</dbReference>
<comment type="cofactor">
    <cofactor evidence="12">
        <name>Mg(2+)</name>
        <dbReference type="ChEBI" id="CHEBI:18420"/>
    </cofactor>
    <text evidence="12">Binds 1 Mg(2+) ion per subunit.</text>
</comment>
<evidence type="ECO:0000256" key="10">
    <source>
        <dbReference type="PIRSR" id="PIRSR611863-1"/>
    </source>
</evidence>
<dbReference type="Gene3D" id="3.90.1470.10">
    <property type="entry name" value="thrh gene product, domain 2"/>
    <property type="match status" value="1"/>
</dbReference>
<dbReference type="PANTHER" id="PTHR43344:SF2">
    <property type="entry name" value="PHOSPHOSERINE PHOSPHATASE"/>
    <property type="match status" value="1"/>
</dbReference>
<evidence type="ECO:0000256" key="2">
    <source>
        <dbReference type="ARBA" id="ARBA00012640"/>
    </source>
</evidence>
<dbReference type="NCBIfam" id="TIGR02137">
    <property type="entry name" value="HSK-PSP"/>
    <property type="match status" value="1"/>
</dbReference>
<evidence type="ECO:0000313" key="13">
    <source>
        <dbReference type="EMBL" id="RZO21227.1"/>
    </source>
</evidence>
<dbReference type="GO" id="GO:0036424">
    <property type="term" value="F:L-phosphoserine phosphatase activity"/>
    <property type="evidence" value="ECO:0007669"/>
    <property type="project" value="TreeGrafter"/>
</dbReference>
<comment type="caution">
    <text evidence="13">The sequence shown here is derived from an EMBL/GenBank/DDBJ whole genome shotgun (WGS) entry which is preliminary data.</text>
</comment>
<keyword evidence="3" id="KW-0028">Amino-acid biosynthesis</keyword>
<dbReference type="NCBIfam" id="NF010109">
    <property type="entry name" value="PRK13582.1"/>
    <property type="match status" value="1"/>
</dbReference>
<dbReference type="InterPro" id="IPR023214">
    <property type="entry name" value="HAD_sf"/>
</dbReference>
<evidence type="ECO:0000256" key="8">
    <source>
        <dbReference type="ARBA" id="ARBA00048138"/>
    </source>
</evidence>
<dbReference type="EC" id="3.1.3.3" evidence="2"/>
<gene>
    <name evidence="13" type="primary">thrH</name>
    <name evidence="13" type="ORF">EVA96_02110</name>
</gene>
<dbReference type="InterPro" id="IPR036412">
    <property type="entry name" value="HAD-like_sf"/>
</dbReference>
<keyword evidence="4" id="KW-0479">Metal-binding</keyword>
<feature type="binding site" evidence="12">
    <location>
        <position position="151"/>
    </location>
    <ligand>
        <name>Mg(2+)</name>
        <dbReference type="ChEBI" id="CHEBI:18420"/>
    </ligand>
</feature>
<evidence type="ECO:0000256" key="12">
    <source>
        <dbReference type="PIRSR" id="PIRSR611863-3"/>
    </source>
</evidence>
<feature type="binding site" evidence="12">
    <location>
        <position position="7"/>
    </location>
    <ligand>
        <name>Mg(2+)</name>
        <dbReference type="ChEBI" id="CHEBI:18420"/>
    </ligand>
</feature>
<dbReference type="Proteomes" id="UP000315782">
    <property type="component" value="Unassembled WGS sequence"/>
</dbReference>
<dbReference type="Pfam" id="PF00702">
    <property type="entry name" value="Hydrolase"/>
    <property type="match status" value="1"/>
</dbReference>
<feature type="binding site" evidence="11">
    <location>
        <position position="46"/>
    </location>
    <ligand>
        <name>substrate</name>
    </ligand>
</feature>
<evidence type="ECO:0000256" key="7">
    <source>
        <dbReference type="ARBA" id="ARBA00023299"/>
    </source>
</evidence>
<reference evidence="13 14" key="1">
    <citation type="submission" date="2019-02" db="EMBL/GenBank/DDBJ databases">
        <title>Prokaryotic population dynamics and viral predation in marine succession experiment using metagenomics: the confinement effect.</title>
        <authorList>
            <person name="Haro-Moreno J.M."/>
            <person name="Rodriguez-Valera F."/>
            <person name="Lopez-Perez M."/>
        </authorList>
    </citation>
    <scope>NUCLEOTIDE SEQUENCE [LARGE SCALE GENOMIC DNA]</scope>
    <source>
        <strain evidence="13">MED-G163</strain>
    </source>
</reference>
<feature type="binding site" evidence="11">
    <location>
        <position position="15"/>
    </location>
    <ligand>
        <name>substrate</name>
    </ligand>
</feature>
<dbReference type="GO" id="GO:0000287">
    <property type="term" value="F:magnesium ion binding"/>
    <property type="evidence" value="ECO:0007669"/>
    <property type="project" value="TreeGrafter"/>
</dbReference>
<protein>
    <recommendedName>
        <fullName evidence="2">phosphoserine phosphatase</fullName>
        <ecNumber evidence="2">3.1.3.3</ecNumber>
    </recommendedName>
</protein>
<dbReference type="AlphaFoldDB" id="A0A520MJ62"/>
<dbReference type="InterPro" id="IPR050582">
    <property type="entry name" value="HAD-like_SerB"/>
</dbReference>
<evidence type="ECO:0000256" key="3">
    <source>
        <dbReference type="ARBA" id="ARBA00022605"/>
    </source>
</evidence>
<dbReference type="EMBL" id="SHBI01000009">
    <property type="protein sequence ID" value="RZO21227.1"/>
    <property type="molecule type" value="Genomic_DNA"/>
</dbReference>
<accession>A0A520MJ62</accession>
<feature type="binding site" evidence="11">
    <location>
        <position position="154"/>
    </location>
    <ligand>
        <name>substrate</name>
    </ligand>
</feature>
<evidence type="ECO:0000256" key="6">
    <source>
        <dbReference type="ARBA" id="ARBA00022842"/>
    </source>
</evidence>
<evidence type="ECO:0000256" key="11">
    <source>
        <dbReference type="PIRSR" id="PIRSR611863-2"/>
    </source>
</evidence>
<dbReference type="GO" id="GO:0005737">
    <property type="term" value="C:cytoplasm"/>
    <property type="evidence" value="ECO:0007669"/>
    <property type="project" value="TreeGrafter"/>
</dbReference>
<evidence type="ECO:0000256" key="9">
    <source>
        <dbReference type="ARBA" id="ARBA00048523"/>
    </source>
</evidence>
<feature type="binding site" evidence="11">
    <location>
        <begin position="90"/>
        <end position="91"/>
    </location>
    <ligand>
        <name>substrate</name>
    </ligand>
</feature>
<name>A0A520MJ62_9GAMM</name>
<comment type="catalytic activity">
    <reaction evidence="8">
        <text>O-phospho-L-serine + H2O = L-serine + phosphate</text>
        <dbReference type="Rhea" id="RHEA:21208"/>
        <dbReference type="ChEBI" id="CHEBI:15377"/>
        <dbReference type="ChEBI" id="CHEBI:33384"/>
        <dbReference type="ChEBI" id="CHEBI:43474"/>
        <dbReference type="ChEBI" id="CHEBI:57524"/>
        <dbReference type="EC" id="3.1.3.3"/>
    </reaction>
</comment>
<dbReference type="InterPro" id="IPR011863">
    <property type="entry name" value="HSK-PSP"/>
</dbReference>
<evidence type="ECO:0000256" key="4">
    <source>
        <dbReference type="ARBA" id="ARBA00022723"/>
    </source>
</evidence>
<feature type="binding site" evidence="11">
    <location>
        <position position="132"/>
    </location>
    <ligand>
        <name>substrate</name>
    </ligand>
</feature>
<dbReference type="Gene3D" id="3.40.50.1000">
    <property type="entry name" value="HAD superfamily/HAD-like"/>
    <property type="match status" value="1"/>
</dbReference>
<proteinExistence type="predicted"/>
<keyword evidence="7" id="KW-0718">Serine biosynthesis</keyword>
<comment type="catalytic activity">
    <reaction evidence="9">
        <text>O-phospho-D-serine + H2O = D-serine + phosphate</text>
        <dbReference type="Rhea" id="RHEA:24873"/>
        <dbReference type="ChEBI" id="CHEBI:15377"/>
        <dbReference type="ChEBI" id="CHEBI:35247"/>
        <dbReference type="ChEBI" id="CHEBI:43474"/>
        <dbReference type="ChEBI" id="CHEBI:58680"/>
        <dbReference type="EC" id="3.1.3.3"/>
    </reaction>
</comment>
<feature type="active site" description="Nucleophile" evidence="10">
    <location>
        <position position="7"/>
    </location>
</feature>
<keyword evidence="6" id="KW-0460">Magnesium</keyword>